<comment type="caution">
    <text evidence="2">The sequence shown here is derived from an EMBL/GenBank/DDBJ whole genome shotgun (WGS) entry which is preliminary data.</text>
</comment>
<dbReference type="PROSITE" id="PS50297">
    <property type="entry name" value="ANK_REP_REGION"/>
    <property type="match status" value="5"/>
</dbReference>
<dbReference type="InterPro" id="IPR036770">
    <property type="entry name" value="Ankyrin_rpt-contain_sf"/>
</dbReference>
<accession>E1EX01</accession>
<evidence type="ECO:0000313" key="3">
    <source>
        <dbReference type="Proteomes" id="UP000008974"/>
    </source>
</evidence>
<dbReference type="Gene3D" id="3.30.200.20">
    <property type="entry name" value="Phosphorylase Kinase, domain 1"/>
    <property type="match status" value="1"/>
</dbReference>
<dbReference type="STRING" id="658858.E1EX01"/>
<sequence>MSESLINSYYRDCLIIFEGRDVVTYRAFSVKHNEQVFVRRINFTKLDGKSTKLFTRLIHAIEKLCHPSILAYKTIALSDSEALLEFSIVPLQLTVLLSSQARACTHINEAIILRVAESIEKAIDYLSSNMMEFAGLSVRFGAADIISNYDLEGAILLDPLFMLGLESRSMSVATKAPLTDTISLRHCLGLVLLELCTLQCNETLGYVARAAVLAESSVYTTKTLHRVLSYLRFGQVVSLVPPSLITEQHNLDSSENPSEPDMPQGRTKLMDCVLLDCLHEVDKYLSTEKRHATEDGKTALMLASSAGKLEFVRLLIPHEARMQDNDGYTALMFAVENNHFECVEALLEVEAGLRTKTGKSALDIARAMGRHECMLLLEDKDCVSSPWEKLMHAVQCSKIDTVLDNIDALDSGIFEEALRRGNTLILSLLCHKIAADELPITLSSPLHNRVDKQTKLMMSVYNKNVHDIISYLDTLGNIYTRQIEFHSTDRRSKCQITGSTALMIAAYTGEVDNVKMLLVERGIRTSTGRTALMIAARYGHTEVCRLLLGEVGLQDHGGRTAMMLAAQYRKPEAVELLLPHEGGLVTSNGETALMIAASQGFIEIVEILIDIEAGLQTKHGMSALMFAVENGHTEVARLLVEKEHGLQKKHGLCTLVLAAQYGRKDIVSLLMNCGSEKWNFTQLMYSVATRNYSLFFKTQPQAGQRTIGGYTALMIGAAIGNSIAVKFLIKQEAGMQTDSGWTALMLAAYHGHSDIVRKLYPYEVEFLTAKKKDVFYWAVRSIAPKPSVKSQVLSVLEECQKNIS</sequence>
<dbReference type="AlphaFoldDB" id="E1EX01"/>
<dbReference type="Proteomes" id="UP000008974">
    <property type="component" value="Unassembled WGS sequence"/>
</dbReference>
<proteinExistence type="predicted"/>
<feature type="repeat" description="ANK" evidence="1">
    <location>
        <begin position="588"/>
        <end position="620"/>
    </location>
</feature>
<dbReference type="Gene3D" id="1.25.40.20">
    <property type="entry name" value="Ankyrin repeat-containing domain"/>
    <property type="match status" value="4"/>
</dbReference>
<name>E1EX01_GIAIA</name>
<keyword evidence="1" id="KW-0040">ANK repeat</keyword>
<feature type="repeat" description="ANK" evidence="1">
    <location>
        <begin position="497"/>
        <end position="530"/>
    </location>
</feature>
<organism evidence="2 3">
    <name type="scientific">Giardia intestinalis (strain P15)</name>
    <name type="common">Giardia lamblia</name>
    <dbReference type="NCBI Taxonomy" id="658858"/>
    <lineage>
        <taxon>Eukaryota</taxon>
        <taxon>Metamonada</taxon>
        <taxon>Diplomonadida</taxon>
        <taxon>Hexamitidae</taxon>
        <taxon>Giardiinae</taxon>
        <taxon>Giardia</taxon>
    </lineage>
</organism>
<evidence type="ECO:0000313" key="2">
    <source>
        <dbReference type="EMBL" id="EFO65254.1"/>
    </source>
</evidence>
<dbReference type="OrthoDB" id="194358at2759"/>
<dbReference type="Pfam" id="PF12796">
    <property type="entry name" value="Ank_2"/>
    <property type="match status" value="5"/>
</dbReference>
<dbReference type="EMBL" id="ACVC01000035">
    <property type="protein sequence ID" value="EFO65254.1"/>
    <property type="molecule type" value="Genomic_DNA"/>
</dbReference>
<reference evidence="2 3" key="1">
    <citation type="journal article" date="2010" name="BMC Genomics">
        <title>Genome analysis and comparative genomics of a Giardia intestinalis assemblage E isolate.</title>
        <authorList>
            <person name="Jerlstrom-Hultqvist J."/>
            <person name="Franzen O."/>
            <person name="Ankarklev J."/>
            <person name="Xu F."/>
            <person name="Nohynkova E."/>
            <person name="Andersson J.O."/>
            <person name="Svard S.G."/>
            <person name="Andersson B."/>
        </authorList>
    </citation>
    <scope>NUCLEOTIDE SEQUENCE [LARGE SCALE GENOMIC DNA]</scope>
    <source>
        <strain evidence="2 3">P15</strain>
    </source>
</reference>
<dbReference type="InterPro" id="IPR011009">
    <property type="entry name" value="Kinase-like_dom_sf"/>
</dbReference>
<feature type="repeat" description="ANK" evidence="1">
    <location>
        <begin position="326"/>
        <end position="358"/>
    </location>
</feature>
<protein>
    <submittedName>
        <fullName evidence="2">Protein 21.1</fullName>
    </submittedName>
</protein>
<dbReference type="PANTHER" id="PTHR24120">
    <property type="entry name" value="GH07239P"/>
    <property type="match status" value="1"/>
</dbReference>
<dbReference type="InterPro" id="IPR002110">
    <property type="entry name" value="Ankyrin_rpt"/>
</dbReference>
<dbReference type="PANTHER" id="PTHR24120:SF4">
    <property type="entry name" value="GH07239P"/>
    <property type="match status" value="1"/>
</dbReference>
<feature type="repeat" description="ANK" evidence="1">
    <location>
        <begin position="619"/>
        <end position="642"/>
    </location>
</feature>
<feature type="repeat" description="ANK" evidence="1">
    <location>
        <begin position="527"/>
        <end position="548"/>
    </location>
</feature>
<dbReference type="OMA" id="CHKIAAD"/>
<dbReference type="SUPFAM" id="SSF48403">
    <property type="entry name" value="Ankyrin repeat"/>
    <property type="match status" value="2"/>
</dbReference>
<dbReference type="SUPFAM" id="SSF56112">
    <property type="entry name" value="Protein kinase-like (PK-like)"/>
    <property type="match status" value="1"/>
</dbReference>
<dbReference type="PROSITE" id="PS50088">
    <property type="entry name" value="ANK_REPEAT"/>
    <property type="match status" value="6"/>
</dbReference>
<evidence type="ECO:0000256" key="1">
    <source>
        <dbReference type="PROSITE-ProRule" id="PRU00023"/>
    </source>
</evidence>
<gene>
    <name evidence="2" type="ORF">GLP15_121</name>
</gene>
<dbReference type="SMART" id="SM00248">
    <property type="entry name" value="ANK"/>
    <property type="match status" value="11"/>
</dbReference>
<dbReference type="VEuPathDB" id="GiardiaDB:GLP15_121"/>
<feature type="repeat" description="ANK" evidence="1">
    <location>
        <begin position="295"/>
        <end position="327"/>
    </location>
</feature>